<dbReference type="InterPro" id="IPR014710">
    <property type="entry name" value="RmlC-like_jellyroll"/>
</dbReference>
<accession>A0AAV1ZKU8</accession>
<dbReference type="PROSITE" id="PS51184">
    <property type="entry name" value="JMJC"/>
    <property type="match status" value="1"/>
</dbReference>
<evidence type="ECO:0000313" key="5">
    <source>
        <dbReference type="EMBL" id="CAL1272427.1"/>
    </source>
</evidence>
<evidence type="ECO:0000256" key="2">
    <source>
        <dbReference type="ARBA" id="ARBA00022490"/>
    </source>
</evidence>
<dbReference type="GO" id="GO:0005737">
    <property type="term" value="C:cytoplasm"/>
    <property type="evidence" value="ECO:0007669"/>
    <property type="project" value="UniProtKB-SubCell"/>
</dbReference>
<comment type="function">
    <text evidence="3">May play a role in cellular stress response.</text>
</comment>
<dbReference type="InterPro" id="IPR003347">
    <property type="entry name" value="JmjC_dom"/>
</dbReference>
<dbReference type="PANTHER" id="PTHR12461:SF43">
    <property type="entry name" value="HSPB1-ASSOCIATED PROTEIN 1"/>
    <property type="match status" value="1"/>
</dbReference>
<dbReference type="EMBL" id="CAXIEN010000060">
    <property type="protein sequence ID" value="CAL1272427.1"/>
    <property type="molecule type" value="Genomic_DNA"/>
</dbReference>
<dbReference type="Pfam" id="PF13621">
    <property type="entry name" value="Cupin_8"/>
    <property type="match status" value="1"/>
</dbReference>
<comment type="subcellular location">
    <subcellularLocation>
        <location evidence="1">Cytoplasm</location>
    </subcellularLocation>
</comment>
<dbReference type="Gene3D" id="2.60.120.10">
    <property type="entry name" value="Jelly Rolls"/>
    <property type="match status" value="1"/>
</dbReference>
<gene>
    <name evidence="5" type="ORF">LARSCL_LOCUS6376</name>
</gene>
<sequence length="414" mass="47927">MLDQSEMNFPVPSELRETIQYHLDVPVVFKNQINSWSIPLLTSNLIGKYRNTLLDFRIVPKSHKGVSWEAQHVFEEASISDFVSWQNKESTALNSTNPFKKYKKDEYWAYSSYNYMNVIFPNDSDIQTLKWDAFGFPEVTGKESTFWLGSEDANTPCHFDSYGCNLVAQIKGRKQWILFPPTDTSFLYPTRIPYEESSVFSNVNILNTDFTCHPLFKNAHPHIVTLEPGDVLFVPKKWWHFVKCLDNVTISINTWIKMDSDSQCRLEEGVVRALMSALISYYEPDKENWLNPKEELVSPDETIKYITTSLQEIGENAESLKDQNKNAQLPKVCKTAEKIDVHNPANKDNFIYDIFNYKYVEKVAPSSSREYLIKTDQPISSHCLSSQEMSLNKIMNSFVHPEVVSLICRFLKEK</sequence>
<dbReference type="Proteomes" id="UP001497382">
    <property type="component" value="Unassembled WGS sequence"/>
</dbReference>
<dbReference type="AlphaFoldDB" id="A0AAV1ZKU8"/>
<evidence type="ECO:0000259" key="4">
    <source>
        <dbReference type="PROSITE" id="PS51184"/>
    </source>
</evidence>
<comment type="caution">
    <text evidence="5">The sequence shown here is derived from an EMBL/GenBank/DDBJ whole genome shotgun (WGS) entry which is preliminary data.</text>
</comment>
<dbReference type="SMART" id="SM00558">
    <property type="entry name" value="JmjC"/>
    <property type="match status" value="1"/>
</dbReference>
<dbReference type="SUPFAM" id="SSF51197">
    <property type="entry name" value="Clavaminate synthase-like"/>
    <property type="match status" value="1"/>
</dbReference>
<dbReference type="PANTHER" id="PTHR12461">
    <property type="entry name" value="HYPOXIA-INDUCIBLE FACTOR 1 ALPHA INHIBITOR-RELATED"/>
    <property type="match status" value="1"/>
</dbReference>
<dbReference type="FunFam" id="2.60.120.650:FF:000018">
    <property type="entry name" value="HSPB1-associated protein 1 homolog"/>
    <property type="match status" value="1"/>
</dbReference>
<evidence type="ECO:0000313" key="6">
    <source>
        <dbReference type="Proteomes" id="UP001497382"/>
    </source>
</evidence>
<organism evidence="5 6">
    <name type="scientific">Larinioides sclopetarius</name>
    <dbReference type="NCBI Taxonomy" id="280406"/>
    <lineage>
        <taxon>Eukaryota</taxon>
        <taxon>Metazoa</taxon>
        <taxon>Ecdysozoa</taxon>
        <taxon>Arthropoda</taxon>
        <taxon>Chelicerata</taxon>
        <taxon>Arachnida</taxon>
        <taxon>Araneae</taxon>
        <taxon>Araneomorphae</taxon>
        <taxon>Entelegynae</taxon>
        <taxon>Araneoidea</taxon>
        <taxon>Araneidae</taxon>
        <taxon>Larinioides</taxon>
    </lineage>
</organism>
<feature type="domain" description="JmjC" evidence="4">
    <location>
        <begin position="109"/>
        <end position="271"/>
    </location>
</feature>
<keyword evidence="2" id="KW-0963">Cytoplasm</keyword>
<keyword evidence="6" id="KW-1185">Reference proteome</keyword>
<name>A0AAV1ZKU8_9ARAC</name>
<evidence type="ECO:0000256" key="1">
    <source>
        <dbReference type="ARBA" id="ARBA00004496"/>
    </source>
</evidence>
<protein>
    <recommendedName>
        <fullName evidence="4">JmjC domain-containing protein</fullName>
    </recommendedName>
</protein>
<dbReference type="InterPro" id="IPR041667">
    <property type="entry name" value="Cupin_8"/>
</dbReference>
<evidence type="ECO:0000256" key="3">
    <source>
        <dbReference type="ARBA" id="ARBA00037342"/>
    </source>
</evidence>
<reference evidence="5 6" key="1">
    <citation type="submission" date="2024-04" db="EMBL/GenBank/DDBJ databases">
        <authorList>
            <person name="Rising A."/>
            <person name="Reimegard J."/>
            <person name="Sonavane S."/>
            <person name="Akerstrom W."/>
            <person name="Nylinder S."/>
            <person name="Hedman E."/>
            <person name="Kallberg Y."/>
        </authorList>
    </citation>
    <scope>NUCLEOTIDE SEQUENCE [LARGE SCALE GENOMIC DNA]</scope>
</reference>
<proteinExistence type="predicted"/>